<organism evidence="1 2">
    <name type="scientific">Bodo saltans</name>
    <name type="common">Flagellated protozoan</name>
    <dbReference type="NCBI Taxonomy" id="75058"/>
    <lineage>
        <taxon>Eukaryota</taxon>
        <taxon>Discoba</taxon>
        <taxon>Euglenozoa</taxon>
        <taxon>Kinetoplastea</taxon>
        <taxon>Metakinetoplastina</taxon>
        <taxon>Eubodonida</taxon>
        <taxon>Bodonidae</taxon>
        <taxon>Bodo</taxon>
    </lineage>
</organism>
<sequence length="358" mass="39886">MENKPATIDEHLPLQTAYDMLKRLSTAAPGQWANPPAGFVPSLGLTCMRADFYLFLQYIVRLEGVPLGRIVLNVNGRAAIVASMFVDILRRDIPGFVTGYPLRRNEGLAYAWNAIVRATFVLPVPPQLMPSVSDDERSLAVRAATDFVWISNVDLIHPPGAVVKSATEARGHIAARKAAILESEETNKRDHQPGAPQPIRVMRGLGFAAFLYCATALPVYGYFDETLFPAYGEDIEFESRMRSMGDFPAAFGLEHKHVLSVTIKRDKKVSAMVGRFARWHYLTAKWNLSSKEVLFRAPYLFKHPFNDPRIALSVWYVDPKQRACVLYGQLGGNCVYNVTEGAERAAALTDTRRQLSIG</sequence>
<name>A0A0S4JQB0_BODSA</name>
<dbReference type="InterPro" id="IPR029044">
    <property type="entry name" value="Nucleotide-diphossugar_trans"/>
</dbReference>
<dbReference type="OrthoDB" id="10267535at2759"/>
<dbReference type="VEuPathDB" id="TriTrypDB:BSAL_32610"/>
<gene>
    <name evidence="1" type="ORF">BSAL_32610</name>
</gene>
<keyword evidence="1" id="KW-0808">Transferase</keyword>
<reference evidence="2" key="1">
    <citation type="submission" date="2015-09" db="EMBL/GenBank/DDBJ databases">
        <authorList>
            <consortium name="Pathogen Informatics"/>
        </authorList>
    </citation>
    <scope>NUCLEOTIDE SEQUENCE [LARGE SCALE GENOMIC DNA]</scope>
    <source>
        <strain evidence="2">Lake Konstanz</strain>
    </source>
</reference>
<dbReference type="AlphaFoldDB" id="A0A0S4JQB0"/>
<dbReference type="GO" id="GO:0016740">
    <property type="term" value="F:transferase activity"/>
    <property type="evidence" value="ECO:0007669"/>
    <property type="project" value="UniProtKB-KW"/>
</dbReference>
<evidence type="ECO:0000313" key="2">
    <source>
        <dbReference type="Proteomes" id="UP000051952"/>
    </source>
</evidence>
<dbReference type="Proteomes" id="UP000051952">
    <property type="component" value="Unassembled WGS sequence"/>
</dbReference>
<protein>
    <submittedName>
        <fullName evidence="1">Glycosyltransferase, putative</fullName>
    </submittedName>
</protein>
<proteinExistence type="predicted"/>
<dbReference type="SUPFAM" id="SSF53448">
    <property type="entry name" value="Nucleotide-diphospho-sugar transferases"/>
    <property type="match status" value="1"/>
</dbReference>
<keyword evidence="2" id="KW-1185">Reference proteome</keyword>
<dbReference type="EMBL" id="CYKH01001940">
    <property type="protein sequence ID" value="CUG91544.1"/>
    <property type="molecule type" value="Genomic_DNA"/>
</dbReference>
<accession>A0A0S4JQB0</accession>
<evidence type="ECO:0000313" key="1">
    <source>
        <dbReference type="EMBL" id="CUG91544.1"/>
    </source>
</evidence>